<evidence type="ECO:0000313" key="2">
    <source>
        <dbReference type="Proteomes" id="UP001595797"/>
    </source>
</evidence>
<comment type="caution">
    <text evidence="1">The sequence shown here is derived from an EMBL/GenBank/DDBJ whole genome shotgun (WGS) entry which is preliminary data.</text>
</comment>
<name>A0ABV9TMU6_9MICC</name>
<gene>
    <name evidence="1" type="ORF">ACFPCS_15325</name>
</gene>
<sequence length="126" mass="13853">MHSSSVRAALAQRARIVLLAADGISNTEIAEKVGATRTTVIAWRARYDASGIEALADHDRSGRPRRIDHRSVVAATLRPPPKKLGVTHWSSRLLAARLGIDHSTVAKAWREYGVAPWREGTFKFST</sequence>
<organism evidence="1 2">
    <name type="scientific">Kocuria oceani</name>
    <dbReference type="NCBI Taxonomy" id="988827"/>
    <lineage>
        <taxon>Bacteria</taxon>
        <taxon>Bacillati</taxon>
        <taxon>Actinomycetota</taxon>
        <taxon>Actinomycetes</taxon>
        <taxon>Micrococcales</taxon>
        <taxon>Micrococcaceae</taxon>
        <taxon>Kocuria</taxon>
    </lineage>
</organism>
<keyword evidence="2" id="KW-1185">Reference proteome</keyword>
<feature type="non-terminal residue" evidence="1">
    <location>
        <position position="126"/>
    </location>
</feature>
<dbReference type="RefSeq" id="WP_380113701.1">
    <property type="nucleotide sequence ID" value="NZ_JBHSIW010000023.1"/>
</dbReference>
<dbReference type="Proteomes" id="UP001595797">
    <property type="component" value="Unassembled WGS sequence"/>
</dbReference>
<reference evidence="2" key="1">
    <citation type="journal article" date="2019" name="Int. J. Syst. Evol. Microbiol.">
        <title>The Global Catalogue of Microorganisms (GCM) 10K type strain sequencing project: providing services to taxonomists for standard genome sequencing and annotation.</title>
        <authorList>
            <consortium name="The Broad Institute Genomics Platform"/>
            <consortium name="The Broad Institute Genome Sequencing Center for Infectious Disease"/>
            <person name="Wu L."/>
            <person name="Ma J."/>
        </authorList>
    </citation>
    <scope>NUCLEOTIDE SEQUENCE [LARGE SCALE GENOMIC DNA]</scope>
    <source>
        <strain evidence="2">CGMCC 4.6946</strain>
    </source>
</reference>
<dbReference type="Gene3D" id="1.10.10.60">
    <property type="entry name" value="Homeodomain-like"/>
    <property type="match status" value="1"/>
</dbReference>
<evidence type="ECO:0000313" key="1">
    <source>
        <dbReference type="EMBL" id="MFC4904939.1"/>
    </source>
</evidence>
<accession>A0ABV9TMU6</accession>
<dbReference type="Pfam" id="PF13551">
    <property type="entry name" value="HTH_29"/>
    <property type="match status" value="1"/>
</dbReference>
<dbReference type="EMBL" id="JBHSIW010000023">
    <property type="protein sequence ID" value="MFC4904939.1"/>
    <property type="molecule type" value="Genomic_DNA"/>
</dbReference>
<proteinExistence type="predicted"/>
<protein>
    <submittedName>
        <fullName evidence="1">Helix-turn-helix domain-containing protein</fullName>
    </submittedName>
</protein>
<dbReference type="InterPro" id="IPR009057">
    <property type="entry name" value="Homeodomain-like_sf"/>
</dbReference>
<dbReference type="SUPFAM" id="SSF46689">
    <property type="entry name" value="Homeodomain-like"/>
    <property type="match status" value="1"/>
</dbReference>